<protein>
    <submittedName>
        <fullName evidence="2">CDP-glucose 4,6-dehydratase</fullName>
        <ecNumber evidence="2">4.2.1.45</ecNumber>
    </submittedName>
</protein>
<dbReference type="PANTHER" id="PTHR43000">
    <property type="entry name" value="DTDP-D-GLUCOSE 4,6-DEHYDRATASE-RELATED"/>
    <property type="match status" value="1"/>
</dbReference>
<dbReference type="InterPro" id="IPR036291">
    <property type="entry name" value="NAD(P)-bd_dom_sf"/>
</dbReference>
<gene>
    <name evidence="2" type="primary">rfbG</name>
    <name evidence="2" type="ORF">I8J29_23960</name>
</gene>
<dbReference type="InterPro" id="IPR016040">
    <property type="entry name" value="NAD(P)-bd_dom"/>
</dbReference>
<dbReference type="EC" id="4.2.1.45" evidence="2"/>
<feature type="domain" description="NAD(P)-binding" evidence="1">
    <location>
        <begin position="13"/>
        <end position="323"/>
    </location>
</feature>
<dbReference type="RefSeq" id="WP_208849954.1">
    <property type="nucleotide sequence ID" value="NZ_JAGGDJ010000030.1"/>
</dbReference>
<organism evidence="2 3">
    <name type="scientific">Paenibacillus artemisiicola</name>
    <dbReference type="NCBI Taxonomy" id="1172618"/>
    <lineage>
        <taxon>Bacteria</taxon>
        <taxon>Bacillati</taxon>
        <taxon>Bacillota</taxon>
        <taxon>Bacilli</taxon>
        <taxon>Bacillales</taxon>
        <taxon>Paenibacillaceae</taxon>
        <taxon>Paenibacillus</taxon>
    </lineage>
</organism>
<dbReference type="Pfam" id="PF16363">
    <property type="entry name" value="GDP_Man_Dehyd"/>
    <property type="match status" value="1"/>
</dbReference>
<comment type="caution">
    <text evidence="2">The sequence shown here is derived from an EMBL/GenBank/DDBJ whole genome shotgun (WGS) entry which is preliminary data.</text>
</comment>
<dbReference type="Gene3D" id="3.40.50.720">
    <property type="entry name" value="NAD(P)-binding Rossmann-like Domain"/>
    <property type="match status" value="1"/>
</dbReference>
<sequence length="369" mass="41170">MTTASFWKDKKVLVTGHTGFKGTWLSLYLQLLGAKVYGYGFAPEPGEQLYTLTGAAEGMDSEYGDITDYASLRAWMERVRPEIVLHLAAQPLVRASYHEPVNTFATNVMGTVHVLEAARSSDSVRAIVNVTSDKCYDNADLNAHAFQEDERMGGSDPYSASKGCAELVTSSYIKSFFSHSDQALASARAGNVIGGGDFAKDRIIPDLIRSAEAGRPLVIRYPRATRPWQHVLDCLYGYLTLAEKLWKGGQAFAGGWNFGPDEQSVLSVSDLIERGRSWLHKPVDVHYETISQPYEAKNLMLSSQKARSELDWLPKLNADEAIAWTIEWYNRYLDGQAMKRFTMQQIESFIEKEAAVHVQPGLPLMRRAT</sequence>
<keyword evidence="3" id="KW-1185">Reference proteome</keyword>
<evidence type="ECO:0000259" key="1">
    <source>
        <dbReference type="Pfam" id="PF16363"/>
    </source>
</evidence>
<keyword evidence="2" id="KW-0456">Lyase</keyword>
<dbReference type="EMBL" id="JAGGDJ010000030">
    <property type="protein sequence ID" value="MBO7747243.1"/>
    <property type="molecule type" value="Genomic_DNA"/>
</dbReference>
<reference evidence="2 3" key="1">
    <citation type="submission" date="2021-03" db="EMBL/GenBank/DDBJ databases">
        <title>Paenibacillus artemisicola MWE-103 whole genome sequence.</title>
        <authorList>
            <person name="Ham Y.J."/>
        </authorList>
    </citation>
    <scope>NUCLEOTIDE SEQUENCE [LARGE SCALE GENOMIC DNA]</scope>
    <source>
        <strain evidence="2 3">MWE-103</strain>
    </source>
</reference>
<accession>A0ABS3WFZ9</accession>
<dbReference type="GO" id="GO:0047733">
    <property type="term" value="F:CDP-glucose 4,6-dehydratase activity"/>
    <property type="evidence" value="ECO:0007669"/>
    <property type="project" value="UniProtKB-EC"/>
</dbReference>
<dbReference type="Gene3D" id="3.90.25.10">
    <property type="entry name" value="UDP-galactose 4-epimerase, domain 1"/>
    <property type="match status" value="1"/>
</dbReference>
<dbReference type="InterPro" id="IPR013445">
    <property type="entry name" value="CDP_4_6_deHydtase"/>
</dbReference>
<dbReference type="NCBIfam" id="TIGR02622">
    <property type="entry name" value="CDP_4_6_dhtase"/>
    <property type="match status" value="1"/>
</dbReference>
<proteinExistence type="predicted"/>
<name>A0ABS3WFZ9_9BACL</name>
<dbReference type="SUPFAM" id="SSF51735">
    <property type="entry name" value="NAD(P)-binding Rossmann-fold domains"/>
    <property type="match status" value="1"/>
</dbReference>
<evidence type="ECO:0000313" key="3">
    <source>
        <dbReference type="Proteomes" id="UP000670947"/>
    </source>
</evidence>
<evidence type="ECO:0000313" key="2">
    <source>
        <dbReference type="EMBL" id="MBO7747243.1"/>
    </source>
</evidence>
<dbReference type="Proteomes" id="UP000670947">
    <property type="component" value="Unassembled WGS sequence"/>
</dbReference>